<evidence type="ECO:0000256" key="2">
    <source>
        <dbReference type="PROSITE-ProRule" id="PRU00047"/>
    </source>
</evidence>
<gene>
    <name evidence="6" type="ORF">GTA08_BOTSDO06286</name>
    <name evidence="5" type="ORF">GTA08_BOTSDO10213</name>
</gene>
<feature type="region of interest" description="Disordered" evidence="3">
    <location>
        <begin position="45"/>
        <end position="91"/>
    </location>
</feature>
<feature type="compositionally biased region" description="Gly residues" evidence="3">
    <location>
        <begin position="292"/>
        <end position="334"/>
    </location>
</feature>
<evidence type="ECO:0000259" key="4">
    <source>
        <dbReference type="PROSITE" id="PS50158"/>
    </source>
</evidence>
<feature type="domain" description="CCHC-type" evidence="4">
    <location>
        <begin position="111"/>
        <end position="126"/>
    </location>
</feature>
<protein>
    <submittedName>
        <fullName evidence="5">Zinc finger CCHC-type protein</fullName>
    </submittedName>
</protein>
<dbReference type="InterPro" id="IPR036875">
    <property type="entry name" value="Znf_CCHC_sf"/>
</dbReference>
<dbReference type="Pfam" id="PF14392">
    <property type="entry name" value="zf-CCHC_4"/>
    <property type="match status" value="1"/>
</dbReference>
<keyword evidence="1 2" id="KW-0862">Zinc</keyword>
<dbReference type="GO" id="GO:0008270">
    <property type="term" value="F:zinc ion binding"/>
    <property type="evidence" value="ECO:0007669"/>
    <property type="project" value="UniProtKB-KW"/>
</dbReference>
<keyword evidence="7" id="KW-1185">Reference proteome</keyword>
<dbReference type="PANTHER" id="PTHR23002">
    <property type="entry name" value="ZINC FINGER CCHC DOMAIN CONTAINING PROTEIN"/>
    <property type="match status" value="1"/>
</dbReference>
<feature type="compositionally biased region" description="Low complexity" evidence="3">
    <location>
        <begin position="76"/>
        <end position="88"/>
    </location>
</feature>
<feature type="domain" description="CCHC-type" evidence="4">
    <location>
        <begin position="158"/>
        <end position="173"/>
    </location>
</feature>
<dbReference type="EMBL" id="WWBZ02000040">
    <property type="protein sequence ID" value="KAF4305468.1"/>
    <property type="molecule type" value="Genomic_DNA"/>
</dbReference>
<evidence type="ECO:0000256" key="3">
    <source>
        <dbReference type="SAM" id="MobiDB-lite"/>
    </source>
</evidence>
<evidence type="ECO:0000313" key="5">
    <source>
        <dbReference type="EMBL" id="KAF4302441.1"/>
    </source>
</evidence>
<feature type="region of interest" description="Disordered" evidence="3">
    <location>
        <begin position="292"/>
        <end position="340"/>
    </location>
</feature>
<dbReference type="SUPFAM" id="SSF57756">
    <property type="entry name" value="Retrovirus zinc finger-like domains"/>
    <property type="match status" value="5"/>
</dbReference>
<feature type="domain" description="CCHC-type" evidence="4">
    <location>
        <begin position="214"/>
        <end position="227"/>
    </location>
</feature>
<organism evidence="5 7">
    <name type="scientific">Botryosphaeria dothidea</name>
    <dbReference type="NCBI Taxonomy" id="55169"/>
    <lineage>
        <taxon>Eukaryota</taxon>
        <taxon>Fungi</taxon>
        <taxon>Dikarya</taxon>
        <taxon>Ascomycota</taxon>
        <taxon>Pezizomycotina</taxon>
        <taxon>Dothideomycetes</taxon>
        <taxon>Dothideomycetes incertae sedis</taxon>
        <taxon>Botryosphaeriales</taxon>
        <taxon>Botryosphaeriaceae</taxon>
        <taxon>Botryosphaeria</taxon>
    </lineage>
</organism>
<evidence type="ECO:0000313" key="6">
    <source>
        <dbReference type="EMBL" id="KAF4305468.1"/>
    </source>
</evidence>
<dbReference type="EMBL" id="WWBZ02000073">
    <property type="protein sequence ID" value="KAF4302441.1"/>
    <property type="molecule type" value="Genomic_DNA"/>
</dbReference>
<dbReference type="GO" id="GO:0003676">
    <property type="term" value="F:nucleic acid binding"/>
    <property type="evidence" value="ECO:0007669"/>
    <property type="project" value="InterPro"/>
</dbReference>
<proteinExistence type="predicted"/>
<sequence>MRGGGSYRGAYVALESNPYQPHKPIVAKFTFCETCDRQIETKDWNAHQAGKKHQKAAQELRLAEKEAEESQKDWGDQANDAAQDDNGWTNNDGEDYLKAALAGGKGANGTCYNCGETGHIKAECPEAPWSGGGQECYGCGQVGHRKSECPNGGGPRPCFNCGEVGHRKADCPNPSSAGGGGGRPCYNCGEVGHLKSECTNPMNPAASGGNDRPCFKCGQVGHMARDCNICANCGLEGHGFFQCDQKKDWSKITCSVCKEKGHTKKKCPKAQEPDYTGSGGGFGGGGAWDSAGGANGGSWGDAGINSGGGAAGGWDGAPAAGGDGWDASGAGAGAGANSSW</sequence>
<evidence type="ECO:0000313" key="7">
    <source>
        <dbReference type="Proteomes" id="UP000572817"/>
    </source>
</evidence>
<keyword evidence="1 2" id="KW-0479">Metal-binding</keyword>
<feature type="compositionally biased region" description="Basic and acidic residues" evidence="3">
    <location>
        <begin position="56"/>
        <end position="75"/>
    </location>
</feature>
<dbReference type="SMART" id="SM00343">
    <property type="entry name" value="ZnF_C2HC"/>
    <property type="match status" value="7"/>
</dbReference>
<dbReference type="Pfam" id="PF00098">
    <property type="entry name" value="zf-CCHC"/>
    <property type="match status" value="5"/>
</dbReference>
<accession>A0A8H4N1C3</accession>
<evidence type="ECO:0000256" key="1">
    <source>
        <dbReference type="ARBA" id="ARBA00022771"/>
    </source>
</evidence>
<dbReference type="AlphaFoldDB" id="A0A8H4N1C3"/>
<dbReference type="Proteomes" id="UP000572817">
    <property type="component" value="Unassembled WGS sequence"/>
</dbReference>
<dbReference type="OrthoDB" id="8026949at2759"/>
<dbReference type="Gene3D" id="3.30.160.60">
    <property type="entry name" value="Classic Zinc Finger"/>
    <property type="match status" value="1"/>
</dbReference>
<keyword evidence="1 2" id="KW-0863">Zinc-finger</keyword>
<name>A0A8H4N1C3_9PEZI</name>
<dbReference type="InterPro" id="IPR001878">
    <property type="entry name" value="Znf_CCHC"/>
</dbReference>
<feature type="domain" description="CCHC-type" evidence="4">
    <location>
        <begin position="136"/>
        <end position="151"/>
    </location>
</feature>
<dbReference type="InterPro" id="IPR051714">
    <property type="entry name" value="Znf_CCHC_NABP"/>
</dbReference>
<dbReference type="InterPro" id="IPR003604">
    <property type="entry name" value="Matrin/U1-like-C_Znf_C2H2"/>
</dbReference>
<dbReference type="Gene3D" id="4.10.60.10">
    <property type="entry name" value="Zinc finger, CCHC-type"/>
    <property type="match status" value="5"/>
</dbReference>
<comment type="caution">
    <text evidence="5">The sequence shown here is derived from an EMBL/GenBank/DDBJ whole genome shotgun (WGS) entry which is preliminary data.</text>
</comment>
<dbReference type="SMART" id="SM00451">
    <property type="entry name" value="ZnF_U1"/>
    <property type="match status" value="1"/>
</dbReference>
<feature type="domain" description="CCHC-type" evidence="4">
    <location>
        <begin position="185"/>
        <end position="200"/>
    </location>
</feature>
<reference evidence="5 7" key="1">
    <citation type="submission" date="2020-04" db="EMBL/GenBank/DDBJ databases">
        <title>Genome Assembly and Annotation of Botryosphaeria dothidea sdau 11-99, a Latent Pathogen of Apple Fruit Ring Rot in China.</title>
        <authorList>
            <person name="Yu C."/>
            <person name="Diao Y."/>
            <person name="Lu Q."/>
            <person name="Zhao J."/>
            <person name="Cui S."/>
            <person name="Peng C."/>
            <person name="He B."/>
            <person name="Liu H."/>
        </authorList>
    </citation>
    <scope>NUCLEOTIDE SEQUENCE [LARGE SCALE GENOMIC DNA]</scope>
    <source>
        <strain evidence="5">Sdau11-99</strain>
        <strain evidence="7">sdau11-99</strain>
    </source>
</reference>
<dbReference type="PROSITE" id="PS50158">
    <property type="entry name" value="ZF_CCHC"/>
    <property type="match status" value="5"/>
</dbReference>
<dbReference type="InterPro" id="IPR025836">
    <property type="entry name" value="Zn_knuckle_CX2CX4HX4C"/>
</dbReference>